<feature type="domain" description="Pyridine nucleotide-disulphide oxidoreductase dimerisation" evidence="10">
    <location>
        <begin position="340"/>
        <end position="448"/>
    </location>
</feature>
<dbReference type="Proteomes" id="UP000197679">
    <property type="component" value="Chromosome"/>
</dbReference>
<dbReference type="InterPro" id="IPR001100">
    <property type="entry name" value="Pyr_nuc-diS_OxRdtase"/>
</dbReference>
<dbReference type="GeneID" id="33314036"/>
<keyword evidence="13" id="KW-1185">Reference proteome</keyword>
<evidence type="ECO:0000256" key="2">
    <source>
        <dbReference type="ARBA" id="ARBA00007532"/>
    </source>
</evidence>
<sequence>MEKADVLVIGGGGAGYPAAFRLAESGYNVIMADPKGKLGGNCLYMGCIPSKTVREMAQLKERTERVLKQKISIDYSLIQDHKDYVQETRFLQHSNDLKNFKNIRFIAEKAVLKDSNHALIGDNEVEAKYIIIGTGTTPNKVEFPGSEYCITSDDLFTYKSSIRSLPSEIAIIGGGYIALEVATMYTILGSKVHMLVRGGNLLGRVEPYLVSGLNDNMDKGIDIQMNSPLENVEEKEGRKVVHYSDGQGNKKWLAADMVLLATGRKPVLPEGIEKAGVEIDGRGFVKVNESMKTNIQNIYATGDVNGKSPYFHSAVRQSIVAANNIMANGKPIDYFDSDAVPITIFTFPPISYVGITPITAKARGIDYLEGIYKFKNDAKAQMYDELPGEIRIFFEKGSLRAIGAWVIGIDSPSLINELGIAVANGLGARQIADYADQHPTTNEGISAAARSIL</sequence>
<proteinExistence type="inferred from homology"/>
<dbReference type="PIRSF" id="PIRSF000350">
    <property type="entry name" value="Mercury_reductase_MerA"/>
    <property type="match status" value="1"/>
</dbReference>
<evidence type="ECO:0000256" key="9">
    <source>
        <dbReference type="RuleBase" id="RU003691"/>
    </source>
</evidence>
<comment type="similarity">
    <text evidence="2 9">Belongs to the class-I pyridine nucleotide-disulfide oxidoreductase family.</text>
</comment>
<dbReference type="Pfam" id="PF02852">
    <property type="entry name" value="Pyr_redox_dim"/>
    <property type="match status" value="1"/>
</dbReference>
<dbReference type="PRINTS" id="PR00411">
    <property type="entry name" value="PNDRDTASEI"/>
</dbReference>
<gene>
    <name evidence="12" type="ORF">Mia14_0481</name>
</gene>
<evidence type="ECO:0000256" key="1">
    <source>
        <dbReference type="ARBA" id="ARBA00001974"/>
    </source>
</evidence>
<dbReference type="AlphaFoldDB" id="A0A218NMW2"/>
<keyword evidence="8 9" id="KW-0676">Redox-active center</keyword>
<evidence type="ECO:0000313" key="12">
    <source>
        <dbReference type="EMBL" id="ASI13797.1"/>
    </source>
</evidence>
<evidence type="ECO:0000256" key="7">
    <source>
        <dbReference type="ARBA" id="ARBA00023157"/>
    </source>
</evidence>
<dbReference type="KEGG" id="marh:Mia14_0481"/>
<name>A0A218NMW2_9ARCH</name>
<evidence type="ECO:0000256" key="3">
    <source>
        <dbReference type="ARBA" id="ARBA00022630"/>
    </source>
</evidence>
<dbReference type="OrthoDB" id="27922at2157"/>
<dbReference type="Gene3D" id="3.30.390.30">
    <property type="match status" value="1"/>
</dbReference>
<dbReference type="InterPro" id="IPR012999">
    <property type="entry name" value="Pyr_OxRdtase_I_AS"/>
</dbReference>
<evidence type="ECO:0000259" key="11">
    <source>
        <dbReference type="Pfam" id="PF07992"/>
    </source>
</evidence>
<dbReference type="PANTHER" id="PTHR22912">
    <property type="entry name" value="DISULFIDE OXIDOREDUCTASE"/>
    <property type="match status" value="1"/>
</dbReference>
<reference evidence="12 13" key="1">
    <citation type="journal article" date="2017" name="Nat. Commun.">
        <title>'ARMAN' archaea depend on association with euryarchaeal host in culture and in situ.</title>
        <authorList>
            <person name="Golyshina O."/>
            <person name="Toshchakov S."/>
            <person name="Makarova K."/>
            <person name="Gavrilov S."/>
            <person name="Korzhenkov A."/>
            <person name="La Cono V."/>
            <person name="Arcadi E."/>
            <person name="Nechitaylo T."/>
            <person name="Ferrer M."/>
            <person name="Kublanov I."/>
            <person name="Wolf Y."/>
            <person name="Yakimov M."/>
            <person name="Golyshin P."/>
            <person name="Slesarev A."/>
            <person name="Kozyavkin S."/>
        </authorList>
    </citation>
    <scope>NUCLEOTIDE SEQUENCE [LARGE SCALE GENOMIC DNA]</scope>
    <source>
        <strain evidence="12 13">Mia14</strain>
    </source>
</reference>
<dbReference type="PRINTS" id="PR00368">
    <property type="entry name" value="FADPNR"/>
</dbReference>
<dbReference type="GO" id="GO:0050660">
    <property type="term" value="F:flavin adenine dinucleotide binding"/>
    <property type="evidence" value="ECO:0007669"/>
    <property type="project" value="TreeGrafter"/>
</dbReference>
<dbReference type="PANTHER" id="PTHR22912:SF151">
    <property type="entry name" value="DIHYDROLIPOYL DEHYDROGENASE, MITOCHONDRIAL"/>
    <property type="match status" value="1"/>
</dbReference>
<dbReference type="EMBL" id="CP019964">
    <property type="protein sequence ID" value="ASI13797.1"/>
    <property type="molecule type" value="Genomic_DNA"/>
</dbReference>
<dbReference type="NCBIfam" id="NF004943">
    <property type="entry name" value="PRK06292.2-1"/>
    <property type="match status" value="1"/>
</dbReference>
<organism evidence="12 13">
    <name type="scientific">Candidatus Mancarchaeum acidiphilum</name>
    <dbReference type="NCBI Taxonomy" id="1920749"/>
    <lineage>
        <taxon>Archaea</taxon>
        <taxon>Candidatus Micrarchaeota</taxon>
        <taxon>Candidatus Mancarchaeum</taxon>
    </lineage>
</organism>
<evidence type="ECO:0000256" key="6">
    <source>
        <dbReference type="ARBA" id="ARBA00023027"/>
    </source>
</evidence>
<dbReference type="InterPro" id="IPR036188">
    <property type="entry name" value="FAD/NAD-bd_sf"/>
</dbReference>
<dbReference type="RefSeq" id="WP_088820021.1">
    <property type="nucleotide sequence ID" value="NZ_CP019964.1"/>
</dbReference>
<evidence type="ECO:0000256" key="8">
    <source>
        <dbReference type="ARBA" id="ARBA00023284"/>
    </source>
</evidence>
<feature type="domain" description="FAD/NAD(P)-binding" evidence="11">
    <location>
        <begin position="5"/>
        <end position="317"/>
    </location>
</feature>
<dbReference type="InterPro" id="IPR050151">
    <property type="entry name" value="Class-I_Pyr_Nuc-Dis_Oxidored"/>
</dbReference>
<keyword evidence="7" id="KW-1015">Disulfide bond</keyword>
<keyword evidence="3 9" id="KW-0285">Flavoprotein</keyword>
<dbReference type="InterPro" id="IPR004099">
    <property type="entry name" value="Pyr_nucl-diS_OxRdtase_dimer"/>
</dbReference>
<accession>A0A218NMW2</accession>
<evidence type="ECO:0000313" key="13">
    <source>
        <dbReference type="Proteomes" id="UP000197679"/>
    </source>
</evidence>
<dbReference type="Pfam" id="PF07992">
    <property type="entry name" value="Pyr_redox_2"/>
    <property type="match status" value="1"/>
</dbReference>
<dbReference type="SUPFAM" id="SSF51905">
    <property type="entry name" value="FAD/NAD(P)-binding domain"/>
    <property type="match status" value="1"/>
</dbReference>
<keyword evidence="5 9" id="KW-0560">Oxidoreductase</keyword>
<evidence type="ECO:0000256" key="5">
    <source>
        <dbReference type="ARBA" id="ARBA00023002"/>
    </source>
</evidence>
<evidence type="ECO:0000259" key="10">
    <source>
        <dbReference type="Pfam" id="PF02852"/>
    </source>
</evidence>
<comment type="cofactor">
    <cofactor evidence="1">
        <name>FAD</name>
        <dbReference type="ChEBI" id="CHEBI:57692"/>
    </cofactor>
</comment>
<dbReference type="InterPro" id="IPR023753">
    <property type="entry name" value="FAD/NAD-binding_dom"/>
</dbReference>
<keyword evidence="6" id="KW-0520">NAD</keyword>
<dbReference type="GO" id="GO:0006103">
    <property type="term" value="P:2-oxoglutarate metabolic process"/>
    <property type="evidence" value="ECO:0007669"/>
    <property type="project" value="TreeGrafter"/>
</dbReference>
<dbReference type="PROSITE" id="PS00076">
    <property type="entry name" value="PYRIDINE_REDOX_1"/>
    <property type="match status" value="1"/>
</dbReference>
<protein>
    <submittedName>
        <fullName evidence="12">Dihydrolipoamide dehydrogenase</fullName>
    </submittedName>
</protein>
<keyword evidence="4 9" id="KW-0274">FAD</keyword>
<evidence type="ECO:0000256" key="4">
    <source>
        <dbReference type="ARBA" id="ARBA00022827"/>
    </source>
</evidence>
<dbReference type="GO" id="GO:0004148">
    <property type="term" value="F:dihydrolipoyl dehydrogenase (NADH) activity"/>
    <property type="evidence" value="ECO:0007669"/>
    <property type="project" value="TreeGrafter"/>
</dbReference>
<dbReference type="SUPFAM" id="SSF55424">
    <property type="entry name" value="FAD/NAD-linked reductases, dimerisation (C-terminal) domain"/>
    <property type="match status" value="1"/>
</dbReference>
<dbReference type="InterPro" id="IPR016156">
    <property type="entry name" value="FAD/NAD-linked_Rdtase_dimer_sf"/>
</dbReference>
<dbReference type="Gene3D" id="3.50.50.60">
    <property type="entry name" value="FAD/NAD(P)-binding domain"/>
    <property type="match status" value="2"/>
</dbReference>